<keyword evidence="1" id="KW-0175">Coiled coil</keyword>
<protein>
    <recommendedName>
        <fullName evidence="3">Retrotransposon gag domain-containing protein</fullName>
    </recommendedName>
</protein>
<keyword evidence="5" id="KW-1185">Reference proteome</keyword>
<evidence type="ECO:0000256" key="1">
    <source>
        <dbReference type="SAM" id="Coils"/>
    </source>
</evidence>
<name>A0ABD1KYT7_9TELE</name>
<dbReference type="InterPro" id="IPR032567">
    <property type="entry name" value="RTL1-rel"/>
</dbReference>
<evidence type="ECO:0000259" key="3">
    <source>
        <dbReference type="Pfam" id="PF03732"/>
    </source>
</evidence>
<gene>
    <name evidence="4" type="ORF">ACEWY4_001193</name>
</gene>
<dbReference type="PANTHER" id="PTHR15503:SF22">
    <property type="entry name" value="TRANSPOSON TY3-I GAG POLYPROTEIN"/>
    <property type="match status" value="1"/>
</dbReference>
<dbReference type="PANTHER" id="PTHR15503">
    <property type="entry name" value="LDOC1 RELATED"/>
    <property type="match status" value="1"/>
</dbReference>
<sequence length="357" mass="39618">MTEEFANVMDAANYPLPADTSDETTIPPLHLLAASVASLSATVEGHQQELAKLEAAMREVIQRLNALSVAPPASPPAPVQPTMPTHPVSAIKLPEPYDGEPNGCEGFLLQCDLFLTHYPQMPDASKVAAVITHLKGKALEWATAVWRGGEVTTSYNQFTALFRAVFDHPTDGKERSEKLLKLSQGTGTAAEYALQFRTLAAASGWNQQALTAVYRRGLREDVRGVLACRDQNLTLDALIDLSINLDYLLQERRRHRRTSPLPFYHSEPESEPMQVGSAHLTPQERRRRVEQGLCLYCGDHSHQVELCPKRPQPRVRRPQPANPHKILGRQAISSHQPWLRHSNCLSTPSHHQSPSTP</sequence>
<feature type="coiled-coil region" evidence="1">
    <location>
        <begin position="36"/>
        <end position="70"/>
    </location>
</feature>
<dbReference type="Pfam" id="PF03732">
    <property type="entry name" value="Retrotrans_gag"/>
    <property type="match status" value="1"/>
</dbReference>
<evidence type="ECO:0000313" key="4">
    <source>
        <dbReference type="EMBL" id="KAL2104325.1"/>
    </source>
</evidence>
<comment type="caution">
    <text evidence="4">The sequence shown here is derived from an EMBL/GenBank/DDBJ whole genome shotgun (WGS) entry which is preliminary data.</text>
</comment>
<organism evidence="4 5">
    <name type="scientific">Coilia grayii</name>
    <name type="common">Gray's grenadier anchovy</name>
    <dbReference type="NCBI Taxonomy" id="363190"/>
    <lineage>
        <taxon>Eukaryota</taxon>
        <taxon>Metazoa</taxon>
        <taxon>Chordata</taxon>
        <taxon>Craniata</taxon>
        <taxon>Vertebrata</taxon>
        <taxon>Euteleostomi</taxon>
        <taxon>Actinopterygii</taxon>
        <taxon>Neopterygii</taxon>
        <taxon>Teleostei</taxon>
        <taxon>Clupei</taxon>
        <taxon>Clupeiformes</taxon>
        <taxon>Clupeoidei</taxon>
        <taxon>Engraulidae</taxon>
        <taxon>Coilinae</taxon>
        <taxon>Coilia</taxon>
    </lineage>
</organism>
<dbReference type="Proteomes" id="UP001591681">
    <property type="component" value="Unassembled WGS sequence"/>
</dbReference>
<feature type="domain" description="Retrotransposon gag" evidence="3">
    <location>
        <begin position="130"/>
        <end position="220"/>
    </location>
</feature>
<reference evidence="4 5" key="1">
    <citation type="submission" date="2024-09" db="EMBL/GenBank/DDBJ databases">
        <title>A chromosome-level genome assembly of Gray's grenadier anchovy, Coilia grayii.</title>
        <authorList>
            <person name="Fu Z."/>
        </authorList>
    </citation>
    <scope>NUCLEOTIDE SEQUENCE [LARGE SCALE GENOMIC DNA]</scope>
    <source>
        <strain evidence="4">G4</strain>
        <tissue evidence="4">Muscle</tissue>
    </source>
</reference>
<dbReference type="EMBL" id="JBHFQA010000001">
    <property type="protein sequence ID" value="KAL2104325.1"/>
    <property type="molecule type" value="Genomic_DNA"/>
</dbReference>
<accession>A0ABD1KYT7</accession>
<dbReference type="InterPro" id="IPR005162">
    <property type="entry name" value="Retrotrans_gag_dom"/>
</dbReference>
<proteinExistence type="predicted"/>
<evidence type="ECO:0000313" key="5">
    <source>
        <dbReference type="Proteomes" id="UP001591681"/>
    </source>
</evidence>
<dbReference type="AlphaFoldDB" id="A0ABD1KYT7"/>
<evidence type="ECO:0000256" key="2">
    <source>
        <dbReference type="SAM" id="MobiDB-lite"/>
    </source>
</evidence>
<feature type="region of interest" description="Disordered" evidence="2">
    <location>
        <begin position="259"/>
        <end position="283"/>
    </location>
</feature>